<dbReference type="PROSITE" id="PS50809">
    <property type="entry name" value="DM_2"/>
    <property type="match status" value="1"/>
</dbReference>
<proteinExistence type="predicted"/>
<dbReference type="Proteomes" id="UP000275408">
    <property type="component" value="Unassembled WGS sequence"/>
</dbReference>
<dbReference type="InterPro" id="IPR026607">
    <property type="entry name" value="DMRT"/>
</dbReference>
<dbReference type="PROSITE" id="PS40000">
    <property type="entry name" value="DM_1"/>
    <property type="match status" value="1"/>
</dbReference>
<evidence type="ECO:0000313" key="8">
    <source>
        <dbReference type="Proteomes" id="UP000275408"/>
    </source>
</evidence>
<dbReference type="GO" id="GO:0046872">
    <property type="term" value="F:metal ion binding"/>
    <property type="evidence" value="ECO:0007669"/>
    <property type="project" value="UniProtKB-KW"/>
</dbReference>
<comment type="subcellular location">
    <subcellularLocation>
        <location evidence="5">Nucleus</location>
    </subcellularLocation>
</comment>
<keyword evidence="2 5" id="KW-0862">Zinc</keyword>
<dbReference type="STRING" id="46731.A0A3M6TYV7"/>
<dbReference type="SUPFAM" id="SSF82927">
    <property type="entry name" value="Cysteine-rich DNA binding domain, (DM domain)"/>
    <property type="match status" value="1"/>
</dbReference>
<comment type="caution">
    <text evidence="7">The sequence shown here is derived from an EMBL/GenBank/DDBJ whole genome shotgun (WGS) entry which is preliminary data.</text>
</comment>
<evidence type="ECO:0000256" key="3">
    <source>
        <dbReference type="ARBA" id="ARBA00023125"/>
    </source>
</evidence>
<gene>
    <name evidence="7" type="ORF">pdam_00021699</name>
</gene>
<evidence type="ECO:0000256" key="2">
    <source>
        <dbReference type="ARBA" id="ARBA00022833"/>
    </source>
</evidence>
<feature type="domain" description="DM" evidence="6">
    <location>
        <begin position="20"/>
        <end position="68"/>
    </location>
</feature>
<dbReference type="EMBL" id="RCHS01002679">
    <property type="protein sequence ID" value="RMX46541.1"/>
    <property type="molecule type" value="Genomic_DNA"/>
</dbReference>
<accession>A0A3M6TYV7</accession>
<dbReference type="SMART" id="SM00301">
    <property type="entry name" value="DM"/>
    <property type="match status" value="1"/>
</dbReference>
<dbReference type="Gene3D" id="4.10.1040.10">
    <property type="entry name" value="DM DNA-binding domain"/>
    <property type="match status" value="1"/>
</dbReference>
<dbReference type="GO" id="GO:0007548">
    <property type="term" value="P:sex differentiation"/>
    <property type="evidence" value="ECO:0007669"/>
    <property type="project" value="TreeGrafter"/>
</dbReference>
<keyword evidence="3 5" id="KW-0238">DNA-binding</keyword>
<dbReference type="InterPro" id="IPR036407">
    <property type="entry name" value="DM_DNA-bd_sf"/>
</dbReference>
<name>A0A3M6TYV7_POCDA</name>
<organism evidence="7 8">
    <name type="scientific">Pocillopora damicornis</name>
    <name type="common">Cauliflower coral</name>
    <name type="synonym">Millepora damicornis</name>
    <dbReference type="NCBI Taxonomy" id="46731"/>
    <lineage>
        <taxon>Eukaryota</taxon>
        <taxon>Metazoa</taxon>
        <taxon>Cnidaria</taxon>
        <taxon>Anthozoa</taxon>
        <taxon>Hexacorallia</taxon>
        <taxon>Scleractinia</taxon>
        <taxon>Astrocoeniina</taxon>
        <taxon>Pocilloporidae</taxon>
        <taxon>Pocillopora</taxon>
    </lineage>
</organism>
<dbReference type="GO" id="GO:0005634">
    <property type="term" value="C:nucleus"/>
    <property type="evidence" value="ECO:0007669"/>
    <property type="project" value="UniProtKB-SubCell"/>
</dbReference>
<sequence>MSETSRKKQTHDRKERNPSCTLCINHGVRSKFKGHKRLGCPFLSCHCELCVNGRQKRVTMKKQVRLRRKQMKDIGRRNNQCISPAVEPTRVSFFPAAVKTGSPFTEEYSTVNGLEKTAKNGNGGLIQSVSNILHSQFGVVGQHPLNCSAYLSTPYQPQWTVGDVYLGGFHYNNWQASERTASHSVIEPLTSPNLAFSDNSAILKYRNLSPRTESNSFSLSTSLEAAAVLASFAGNQKHRVPKL</sequence>
<reference evidence="7 8" key="1">
    <citation type="journal article" date="2018" name="Sci. Rep.">
        <title>Comparative analysis of the Pocillopora damicornis genome highlights role of immune system in coral evolution.</title>
        <authorList>
            <person name="Cunning R."/>
            <person name="Bay R.A."/>
            <person name="Gillette P."/>
            <person name="Baker A.C."/>
            <person name="Traylor-Knowles N."/>
        </authorList>
    </citation>
    <scope>NUCLEOTIDE SEQUENCE [LARGE SCALE GENOMIC DNA]</scope>
    <source>
        <strain evidence="7">RSMAS</strain>
        <tissue evidence="7">Whole animal</tissue>
    </source>
</reference>
<dbReference type="OrthoDB" id="5945705at2759"/>
<dbReference type="Pfam" id="PF00751">
    <property type="entry name" value="DM"/>
    <property type="match status" value="1"/>
</dbReference>
<feature type="DNA-binding region" description="DM" evidence="5">
    <location>
        <begin position="20"/>
        <end position="68"/>
    </location>
</feature>
<keyword evidence="4 5" id="KW-0539">Nucleus</keyword>
<evidence type="ECO:0000256" key="4">
    <source>
        <dbReference type="ARBA" id="ARBA00023242"/>
    </source>
</evidence>
<keyword evidence="8" id="KW-1185">Reference proteome</keyword>
<protein>
    <recommendedName>
        <fullName evidence="6">DM domain-containing protein</fullName>
    </recommendedName>
</protein>
<keyword evidence="1 5" id="KW-0479">Metal-binding</keyword>
<dbReference type="PANTHER" id="PTHR12322:SF53">
    <property type="entry name" value="DOUBLESEX-MAB RELATED 11E"/>
    <property type="match status" value="1"/>
</dbReference>
<evidence type="ECO:0000256" key="1">
    <source>
        <dbReference type="ARBA" id="ARBA00022723"/>
    </source>
</evidence>
<dbReference type="AlphaFoldDB" id="A0A3M6TYV7"/>
<dbReference type="PANTHER" id="PTHR12322">
    <property type="entry name" value="DOUBLESEX AND MAB-3 RELATED TRANSCRIPTION FACTOR DMRT"/>
    <property type="match status" value="1"/>
</dbReference>
<evidence type="ECO:0000259" key="6">
    <source>
        <dbReference type="PROSITE" id="PS50809"/>
    </source>
</evidence>
<dbReference type="GO" id="GO:0000978">
    <property type="term" value="F:RNA polymerase II cis-regulatory region sequence-specific DNA binding"/>
    <property type="evidence" value="ECO:0007669"/>
    <property type="project" value="TreeGrafter"/>
</dbReference>
<dbReference type="GO" id="GO:0000981">
    <property type="term" value="F:DNA-binding transcription factor activity, RNA polymerase II-specific"/>
    <property type="evidence" value="ECO:0007669"/>
    <property type="project" value="TreeGrafter"/>
</dbReference>
<dbReference type="InterPro" id="IPR001275">
    <property type="entry name" value="DM_DNA-bd"/>
</dbReference>
<evidence type="ECO:0000313" key="7">
    <source>
        <dbReference type="EMBL" id="RMX46541.1"/>
    </source>
</evidence>
<evidence type="ECO:0000256" key="5">
    <source>
        <dbReference type="PROSITE-ProRule" id="PRU00070"/>
    </source>
</evidence>